<dbReference type="PROSITE" id="PS00061">
    <property type="entry name" value="ADH_SHORT"/>
    <property type="match status" value="1"/>
</dbReference>
<dbReference type="CDD" id="cd05233">
    <property type="entry name" value="SDR_c"/>
    <property type="match status" value="1"/>
</dbReference>
<dbReference type="GO" id="GO:0016491">
    <property type="term" value="F:oxidoreductase activity"/>
    <property type="evidence" value="ECO:0007669"/>
    <property type="project" value="UniProtKB-KW"/>
</dbReference>
<dbReference type="InterPro" id="IPR020904">
    <property type="entry name" value="Sc_DH/Rdtase_CS"/>
</dbReference>
<dbReference type="Gene3D" id="3.40.50.720">
    <property type="entry name" value="NAD(P)-binding Rossmann-like Domain"/>
    <property type="match status" value="1"/>
</dbReference>
<evidence type="ECO:0000313" key="4">
    <source>
        <dbReference type="EMBL" id="KAL1852802.1"/>
    </source>
</evidence>
<dbReference type="InterPro" id="IPR036291">
    <property type="entry name" value="NAD(P)-bd_dom_sf"/>
</dbReference>
<dbReference type="Proteomes" id="UP001583177">
    <property type="component" value="Unassembled WGS sequence"/>
</dbReference>
<protein>
    <submittedName>
        <fullName evidence="4">Secondary metabolism biosynthetic enzyme</fullName>
        <ecNumber evidence="4">1.1.1.413</ecNumber>
    </submittedName>
</protein>
<reference evidence="4 5" key="1">
    <citation type="journal article" date="2024" name="IMA Fungus">
        <title>IMA Genome - F19 : A genome assembly and annotation guide to empower mycologists, including annotated draft genome sequences of Ceratocystis pirilliformis, Diaporthe australafricana, Fusarium ophioides, Paecilomyces lecythidis, and Sporothrix stenoceras.</title>
        <authorList>
            <person name="Aylward J."/>
            <person name="Wilson A.M."/>
            <person name="Visagie C.M."/>
            <person name="Spraker J."/>
            <person name="Barnes I."/>
            <person name="Buitendag C."/>
            <person name="Ceriani C."/>
            <person name="Del Mar Angel L."/>
            <person name="du Plessis D."/>
            <person name="Fuchs T."/>
            <person name="Gasser K."/>
            <person name="Kramer D."/>
            <person name="Li W."/>
            <person name="Munsamy K."/>
            <person name="Piso A."/>
            <person name="Price J.L."/>
            <person name="Sonnekus B."/>
            <person name="Thomas C."/>
            <person name="van der Nest A."/>
            <person name="van Dijk A."/>
            <person name="van Heerden A."/>
            <person name="van Vuuren N."/>
            <person name="Yilmaz N."/>
            <person name="Duong T.A."/>
            <person name="van der Merwe N.A."/>
            <person name="Wingfield M.J."/>
            <person name="Wingfield B.D."/>
        </authorList>
    </citation>
    <scope>NUCLEOTIDE SEQUENCE [LARGE SCALE GENOMIC DNA]</scope>
    <source>
        <strain evidence="4 5">CMW 18300</strain>
    </source>
</reference>
<organism evidence="4 5">
    <name type="scientific">Diaporthe australafricana</name>
    <dbReference type="NCBI Taxonomy" id="127596"/>
    <lineage>
        <taxon>Eukaryota</taxon>
        <taxon>Fungi</taxon>
        <taxon>Dikarya</taxon>
        <taxon>Ascomycota</taxon>
        <taxon>Pezizomycotina</taxon>
        <taxon>Sordariomycetes</taxon>
        <taxon>Sordariomycetidae</taxon>
        <taxon>Diaporthales</taxon>
        <taxon>Diaporthaceae</taxon>
        <taxon>Diaporthe</taxon>
    </lineage>
</organism>
<dbReference type="EC" id="1.1.1.413" evidence="4"/>
<keyword evidence="2" id="KW-0521">NADP</keyword>
<dbReference type="EMBL" id="JAWRVE010000156">
    <property type="protein sequence ID" value="KAL1852802.1"/>
    <property type="molecule type" value="Genomic_DNA"/>
</dbReference>
<proteinExistence type="inferred from homology"/>
<gene>
    <name evidence="4" type="ORF">Daus18300_012046</name>
</gene>
<evidence type="ECO:0000313" key="5">
    <source>
        <dbReference type="Proteomes" id="UP001583177"/>
    </source>
</evidence>
<keyword evidence="4" id="KW-0560">Oxidoreductase</keyword>
<dbReference type="Pfam" id="PF00106">
    <property type="entry name" value="adh_short"/>
    <property type="match status" value="1"/>
</dbReference>
<evidence type="ECO:0000256" key="1">
    <source>
        <dbReference type="ARBA" id="ARBA00006484"/>
    </source>
</evidence>
<comment type="similarity">
    <text evidence="1 3">Belongs to the short-chain dehydrogenases/reductases (SDR) family.</text>
</comment>
<dbReference type="InterPro" id="IPR002347">
    <property type="entry name" value="SDR_fam"/>
</dbReference>
<dbReference type="SUPFAM" id="SSF51735">
    <property type="entry name" value="NAD(P)-binding Rossmann-fold domains"/>
    <property type="match status" value="1"/>
</dbReference>
<evidence type="ECO:0000256" key="2">
    <source>
        <dbReference type="ARBA" id="ARBA00022857"/>
    </source>
</evidence>
<name>A0ABR3W4B3_9PEZI</name>
<dbReference type="PRINTS" id="PR00081">
    <property type="entry name" value="GDHRDH"/>
</dbReference>
<keyword evidence="5" id="KW-1185">Reference proteome</keyword>
<comment type="caution">
    <text evidence="4">The sequence shown here is derived from an EMBL/GenBank/DDBJ whole genome shotgun (WGS) entry which is preliminary data.</text>
</comment>
<evidence type="ECO:0000256" key="3">
    <source>
        <dbReference type="RuleBase" id="RU000363"/>
    </source>
</evidence>
<accession>A0ABR3W4B3</accession>
<dbReference type="PANTHER" id="PTHR42760">
    <property type="entry name" value="SHORT-CHAIN DEHYDROGENASES/REDUCTASES FAMILY MEMBER"/>
    <property type="match status" value="1"/>
</dbReference>
<sequence>MTLSGKTFVVTGGASGIGLTIVQQLLKLSATVHVIDMASALPEFDSSLGGGKVHTYGSVDVSSRQAVRQTFGTIFSQGPRLDGLVNCAGIVRQHASTPDSDDLFRKVWEVNLGGTWNVATEFARSFQDQAGAGAEKDGAKERKKSKDATVSIVNVGSMASVRGLPGIPGYVASKHAVLGLTRAWAQEWGPLGVRVNLIAPGIVKTPLTVQSPAENPVVFPCALKDYAEPEEIAGVAAFLLGGGSSYVTGQVIEVNGGWA</sequence>
<dbReference type="PRINTS" id="PR00080">
    <property type="entry name" value="SDRFAMILY"/>
</dbReference>